<reference evidence="3" key="1">
    <citation type="journal article" date="2020" name="bioRxiv">
        <title>Comparative genomics of Chlamydomonas.</title>
        <authorList>
            <person name="Craig R.J."/>
            <person name="Hasan A.R."/>
            <person name="Ness R.W."/>
            <person name="Keightley P.D."/>
        </authorList>
    </citation>
    <scope>NUCLEOTIDE SEQUENCE</scope>
    <source>
        <strain evidence="3">CCAP 11/70</strain>
    </source>
</reference>
<organism evidence="3 4">
    <name type="scientific">Edaphochlamys debaryana</name>
    <dbReference type="NCBI Taxonomy" id="47281"/>
    <lineage>
        <taxon>Eukaryota</taxon>
        <taxon>Viridiplantae</taxon>
        <taxon>Chlorophyta</taxon>
        <taxon>core chlorophytes</taxon>
        <taxon>Chlorophyceae</taxon>
        <taxon>CS clade</taxon>
        <taxon>Chlamydomonadales</taxon>
        <taxon>Chlamydomonadales incertae sedis</taxon>
        <taxon>Edaphochlamys</taxon>
    </lineage>
</organism>
<evidence type="ECO:0000313" key="4">
    <source>
        <dbReference type="Proteomes" id="UP000612055"/>
    </source>
</evidence>
<feature type="compositionally biased region" description="Pro residues" evidence="1">
    <location>
        <begin position="496"/>
        <end position="506"/>
    </location>
</feature>
<feature type="region of interest" description="Disordered" evidence="1">
    <location>
        <begin position="345"/>
        <end position="571"/>
    </location>
</feature>
<keyword evidence="4" id="KW-1185">Reference proteome</keyword>
<feature type="transmembrane region" description="Helical" evidence="2">
    <location>
        <begin position="132"/>
        <end position="154"/>
    </location>
</feature>
<dbReference type="EMBL" id="JAEHOE010000035">
    <property type="protein sequence ID" value="KAG2493787.1"/>
    <property type="molecule type" value="Genomic_DNA"/>
</dbReference>
<evidence type="ECO:0000256" key="2">
    <source>
        <dbReference type="SAM" id="Phobius"/>
    </source>
</evidence>
<feature type="region of interest" description="Disordered" evidence="1">
    <location>
        <begin position="240"/>
        <end position="330"/>
    </location>
</feature>
<keyword evidence="2" id="KW-0812">Transmembrane</keyword>
<protein>
    <submittedName>
        <fullName evidence="3">Uncharacterized protein</fullName>
    </submittedName>
</protein>
<keyword evidence="2" id="KW-1133">Transmembrane helix</keyword>
<dbReference type="Proteomes" id="UP000612055">
    <property type="component" value="Unassembled WGS sequence"/>
</dbReference>
<feature type="compositionally biased region" description="Gly residues" evidence="1">
    <location>
        <begin position="473"/>
        <end position="491"/>
    </location>
</feature>
<keyword evidence="2" id="KW-0472">Membrane</keyword>
<feature type="compositionally biased region" description="Gly residues" evidence="1">
    <location>
        <begin position="552"/>
        <end position="565"/>
    </location>
</feature>
<feature type="compositionally biased region" description="Low complexity" evidence="1">
    <location>
        <begin position="402"/>
        <end position="415"/>
    </location>
</feature>
<evidence type="ECO:0000313" key="3">
    <source>
        <dbReference type="EMBL" id="KAG2493787.1"/>
    </source>
</evidence>
<gene>
    <name evidence="3" type="ORF">HYH03_008007</name>
</gene>
<proteinExistence type="predicted"/>
<sequence length="571" mass="59422">MSLLLSPPSTPAPPLPPLPADFLNSTEVQAAQASYNAKHTLPADYNFSASFGNCSFTPPADCNGHGKLGDQNCYCICDEGYASDFSNLLAPRWCIPATQLSTGGNRTVDLNVTYNDNSGGGFWHWLGTPMGASITLVVCFVIFAASLCCCIYCYRKYRRSRQRGYALPPAPSLGAAHAHGQQSSAAYAAAFAQAMAAKGGAGALDYGGAAAASRHRAASGAGGGSGAFFKSWWQRKSALLRGAPPPASSSSSSRGGRGGSVALGSGAEASPGMAAHLAGPNGRSFINPLAMEPRGPDPRLQHLRSAAPGPGFGGPGSPRGPYPQPHEEQGQYDGMAHLSYHASDVYGSPKAAGSPYTNGGGDAQWGGRGPMPPPSRHHSRSGAHWQPQQGPWRDDQYEEQQHQQQQNGRYQYDQQYDYHHQHESRGPASPSHNHHNHHREPQQGEWRQQPRRSHSASVSRRHEGPPSGPYSPSGGGGGMYGMYGSGGGGASGPLAVPLPPPSPSPPQRSTSRSGRGGAQPPPPGLPPPGSPGGRLPPPPLAMGHGSDQGPSSGRGGYRGEGGGGSSSSHRR</sequence>
<evidence type="ECO:0000256" key="1">
    <source>
        <dbReference type="SAM" id="MobiDB-lite"/>
    </source>
</evidence>
<comment type="caution">
    <text evidence="3">The sequence shown here is derived from an EMBL/GenBank/DDBJ whole genome shotgun (WGS) entry which is preliminary data.</text>
</comment>
<feature type="compositionally biased region" description="Basic and acidic residues" evidence="1">
    <location>
        <begin position="416"/>
        <end position="425"/>
    </location>
</feature>
<feature type="compositionally biased region" description="Low complexity" evidence="1">
    <location>
        <begin position="240"/>
        <end position="254"/>
    </location>
</feature>
<feature type="compositionally biased region" description="Gly residues" evidence="1">
    <location>
        <begin position="358"/>
        <end position="369"/>
    </location>
</feature>
<feature type="compositionally biased region" description="Pro residues" evidence="1">
    <location>
        <begin position="519"/>
        <end position="540"/>
    </location>
</feature>
<accession>A0A835XZB2</accession>
<feature type="compositionally biased region" description="Basic and acidic residues" evidence="1">
    <location>
        <begin position="392"/>
        <end position="401"/>
    </location>
</feature>
<dbReference type="OrthoDB" id="544651at2759"/>
<name>A0A835XZB2_9CHLO</name>
<dbReference type="AlphaFoldDB" id="A0A835XZB2"/>